<name>R7ZHM9_LYSSH</name>
<evidence type="ECO:0000313" key="3">
    <source>
        <dbReference type="EMBL" id="EON73554.1"/>
    </source>
</evidence>
<dbReference type="RefSeq" id="WP_010858196.1">
    <property type="nucleotide sequence ID" value="NZ_KB933398.1"/>
</dbReference>
<feature type="chain" id="PRO_5039001327" description="Lipoprotein" evidence="2">
    <location>
        <begin position="22"/>
        <end position="225"/>
    </location>
</feature>
<sequence>MQKNFFSMIALLLTAVLFVGCNTTDKTEESDAEQNEPANTASEQKPTDSGTADKEQETPTTDESKTNAEAKPEQEIKYVQNGEDKSATATESNSVDQGYKLQQLPGFTLSQEEPGRDMLVSNEDDEVFMRIETTTASETSYDAVKTSMQDHMNAVGETVALTTEELAAFKDVNNIDGYVVDFDTEKVIGIVFEKDGLISKITIHDNDQQDLTAAMLAMAATISKK</sequence>
<dbReference type="PATRIC" id="fig|1285586.5.peg.1245"/>
<dbReference type="Proteomes" id="UP000013911">
    <property type="component" value="Unassembled WGS sequence"/>
</dbReference>
<dbReference type="eggNOG" id="ENOG5032Z2T">
    <property type="taxonomic scope" value="Bacteria"/>
</dbReference>
<feature type="compositionally biased region" description="Polar residues" evidence="1">
    <location>
        <begin position="36"/>
        <end position="50"/>
    </location>
</feature>
<organism evidence="3 4">
    <name type="scientific">Lysinibacillus sphaericus OT4b.31</name>
    <dbReference type="NCBI Taxonomy" id="1285586"/>
    <lineage>
        <taxon>Bacteria</taxon>
        <taxon>Bacillati</taxon>
        <taxon>Bacillota</taxon>
        <taxon>Bacilli</taxon>
        <taxon>Bacillales</taxon>
        <taxon>Bacillaceae</taxon>
        <taxon>Lysinibacillus</taxon>
    </lineage>
</organism>
<accession>R7ZHM9</accession>
<evidence type="ECO:0000256" key="1">
    <source>
        <dbReference type="SAM" id="MobiDB-lite"/>
    </source>
</evidence>
<feature type="region of interest" description="Disordered" evidence="1">
    <location>
        <begin position="27"/>
        <end position="99"/>
    </location>
</feature>
<protein>
    <recommendedName>
        <fullName evidence="5">Lipoprotein</fullName>
    </recommendedName>
</protein>
<feature type="compositionally biased region" description="Basic and acidic residues" evidence="1">
    <location>
        <begin position="51"/>
        <end position="86"/>
    </location>
</feature>
<evidence type="ECO:0000256" key="2">
    <source>
        <dbReference type="SAM" id="SignalP"/>
    </source>
</evidence>
<evidence type="ECO:0008006" key="5">
    <source>
        <dbReference type="Google" id="ProtNLM"/>
    </source>
</evidence>
<dbReference type="AlphaFoldDB" id="R7ZHM9"/>
<gene>
    <name evidence="3" type="ORF">H131_06173</name>
</gene>
<evidence type="ECO:0000313" key="4">
    <source>
        <dbReference type="Proteomes" id="UP000013911"/>
    </source>
</evidence>
<comment type="caution">
    <text evidence="3">The sequence shown here is derived from an EMBL/GenBank/DDBJ whole genome shotgun (WGS) entry which is preliminary data.</text>
</comment>
<dbReference type="PROSITE" id="PS51257">
    <property type="entry name" value="PROKAR_LIPOPROTEIN"/>
    <property type="match status" value="1"/>
</dbReference>
<reference evidence="3 4" key="1">
    <citation type="submission" date="2013-04" db="EMBL/GenBank/DDBJ databases">
        <title>Draft genome of the heavy metal tolerant bacterium Lysinibacillus sphaericus strain OT4b.31.</title>
        <authorList>
            <person name="Pena-Montenegro T.D."/>
            <person name="Dussan J."/>
        </authorList>
    </citation>
    <scope>NUCLEOTIDE SEQUENCE [LARGE SCALE GENOMIC DNA]</scope>
    <source>
        <strain evidence="3 4">OT4b.31</strain>
    </source>
</reference>
<dbReference type="EMBL" id="AQPX01000010">
    <property type="protein sequence ID" value="EON73554.1"/>
    <property type="molecule type" value="Genomic_DNA"/>
</dbReference>
<proteinExistence type="predicted"/>
<keyword evidence="2" id="KW-0732">Signal</keyword>
<dbReference type="HOGENOM" id="CLU_089884_1_0_9"/>
<feature type="compositionally biased region" description="Polar residues" evidence="1">
    <location>
        <begin position="87"/>
        <end position="96"/>
    </location>
</feature>
<feature type="signal peptide" evidence="2">
    <location>
        <begin position="1"/>
        <end position="21"/>
    </location>
</feature>
<dbReference type="OrthoDB" id="2735367at2"/>